<reference evidence="2" key="2">
    <citation type="submission" date="2013-12" db="EMBL/GenBank/DDBJ databases">
        <authorList>
            <person name="Yu Y."/>
            <person name="Lee S."/>
            <person name="de Baynast K."/>
            <person name="Wissotski M."/>
            <person name="Liu L."/>
            <person name="Talag J."/>
            <person name="Goicoechea J."/>
            <person name="Angelova A."/>
            <person name="Jetty R."/>
            <person name="Kudrna D."/>
            <person name="Golser W."/>
            <person name="Rivera L."/>
            <person name="Zhang J."/>
            <person name="Wing R."/>
        </authorList>
    </citation>
    <scope>NUCLEOTIDE SEQUENCE</scope>
</reference>
<accession>A0A0D9XA81</accession>
<reference evidence="1" key="3">
    <citation type="submission" date="2015-04" db="UniProtKB">
        <authorList>
            <consortium name="EnsemblPlants"/>
        </authorList>
    </citation>
    <scope>IDENTIFICATION</scope>
</reference>
<name>A0A0D9XA81_9ORYZ</name>
<dbReference type="InterPro" id="IPR046349">
    <property type="entry name" value="C1-like_sf"/>
</dbReference>
<evidence type="ECO:0008006" key="3">
    <source>
        <dbReference type="Google" id="ProtNLM"/>
    </source>
</evidence>
<dbReference type="Proteomes" id="UP000032180">
    <property type="component" value="Chromosome 8"/>
</dbReference>
<dbReference type="AlphaFoldDB" id="A0A0D9XA81"/>
<protein>
    <recommendedName>
        <fullName evidence="3">DC1 domain-containing protein</fullName>
    </recommendedName>
</protein>
<sequence>MGGNHSHIIHPVHVLRRSSCRNVNVTCGLCGDPVKFNDMAYCCTNIGCPSFFLHDACFHYLEKIRSHFSGHNLVLTARADAGVGGCTICGQSFNGFSHVYSCSQTRHIVCGVDGFRAHPRCGNLP</sequence>
<dbReference type="eggNOG" id="ENOG502R4IV">
    <property type="taxonomic scope" value="Eukaryota"/>
</dbReference>
<dbReference type="SUPFAM" id="SSF57889">
    <property type="entry name" value="Cysteine-rich domain"/>
    <property type="match status" value="1"/>
</dbReference>
<dbReference type="Gramene" id="LPERR08G18580.1">
    <property type="protein sequence ID" value="LPERR08G18580.1"/>
    <property type="gene ID" value="LPERR08G18580"/>
</dbReference>
<keyword evidence="2" id="KW-1185">Reference proteome</keyword>
<dbReference type="HOGENOM" id="CLU_1995912_0_0_1"/>
<organism evidence="1 2">
    <name type="scientific">Leersia perrieri</name>
    <dbReference type="NCBI Taxonomy" id="77586"/>
    <lineage>
        <taxon>Eukaryota</taxon>
        <taxon>Viridiplantae</taxon>
        <taxon>Streptophyta</taxon>
        <taxon>Embryophyta</taxon>
        <taxon>Tracheophyta</taxon>
        <taxon>Spermatophyta</taxon>
        <taxon>Magnoliopsida</taxon>
        <taxon>Liliopsida</taxon>
        <taxon>Poales</taxon>
        <taxon>Poaceae</taxon>
        <taxon>BOP clade</taxon>
        <taxon>Oryzoideae</taxon>
        <taxon>Oryzeae</taxon>
        <taxon>Oryzinae</taxon>
        <taxon>Leersia</taxon>
    </lineage>
</organism>
<evidence type="ECO:0000313" key="2">
    <source>
        <dbReference type="Proteomes" id="UP000032180"/>
    </source>
</evidence>
<dbReference type="EnsemblPlants" id="LPERR08G18580.1">
    <property type="protein sequence ID" value="LPERR08G18580.1"/>
    <property type="gene ID" value="LPERR08G18580"/>
</dbReference>
<reference evidence="1 2" key="1">
    <citation type="submission" date="2012-08" db="EMBL/GenBank/DDBJ databases">
        <title>Oryza genome evolution.</title>
        <authorList>
            <person name="Wing R.A."/>
        </authorList>
    </citation>
    <scope>NUCLEOTIDE SEQUENCE</scope>
</reference>
<evidence type="ECO:0000313" key="1">
    <source>
        <dbReference type="EnsemblPlants" id="LPERR08G18580.1"/>
    </source>
</evidence>
<proteinExistence type="predicted"/>